<dbReference type="HOGENOM" id="CLU_1527170_0_0_1"/>
<dbReference type="EMBL" id="KQ971343">
    <property type="protein sequence ID" value="EFA04275.1"/>
    <property type="molecule type" value="Genomic_DNA"/>
</dbReference>
<reference evidence="1 2" key="1">
    <citation type="journal article" date="2008" name="Nature">
        <title>The genome of the model beetle and pest Tribolium castaneum.</title>
        <authorList>
            <consortium name="Tribolium Genome Sequencing Consortium"/>
            <person name="Richards S."/>
            <person name="Gibbs R.A."/>
            <person name="Weinstock G.M."/>
            <person name="Brown S.J."/>
            <person name="Denell R."/>
            <person name="Beeman R.W."/>
            <person name="Gibbs R."/>
            <person name="Beeman R.W."/>
            <person name="Brown S.J."/>
            <person name="Bucher G."/>
            <person name="Friedrich M."/>
            <person name="Grimmelikhuijzen C.J."/>
            <person name="Klingler M."/>
            <person name="Lorenzen M."/>
            <person name="Richards S."/>
            <person name="Roth S."/>
            <person name="Schroder R."/>
            <person name="Tautz D."/>
            <person name="Zdobnov E.M."/>
            <person name="Muzny D."/>
            <person name="Gibbs R.A."/>
            <person name="Weinstock G.M."/>
            <person name="Attaway T."/>
            <person name="Bell S."/>
            <person name="Buhay C.J."/>
            <person name="Chandrabose M.N."/>
            <person name="Chavez D."/>
            <person name="Clerk-Blankenburg K.P."/>
            <person name="Cree A."/>
            <person name="Dao M."/>
            <person name="Davis C."/>
            <person name="Chacko J."/>
            <person name="Dinh H."/>
            <person name="Dugan-Rocha S."/>
            <person name="Fowler G."/>
            <person name="Garner T.T."/>
            <person name="Garnes J."/>
            <person name="Gnirke A."/>
            <person name="Hawes A."/>
            <person name="Hernandez J."/>
            <person name="Hines S."/>
            <person name="Holder M."/>
            <person name="Hume J."/>
            <person name="Jhangiani S.N."/>
            <person name="Joshi V."/>
            <person name="Khan Z.M."/>
            <person name="Jackson L."/>
            <person name="Kovar C."/>
            <person name="Kowis A."/>
            <person name="Lee S."/>
            <person name="Lewis L.R."/>
            <person name="Margolis J."/>
            <person name="Morgan M."/>
            <person name="Nazareth L.V."/>
            <person name="Nguyen N."/>
            <person name="Okwuonu G."/>
            <person name="Parker D."/>
            <person name="Richards S."/>
            <person name="Ruiz S.J."/>
            <person name="Santibanez J."/>
            <person name="Savard J."/>
            <person name="Scherer S.E."/>
            <person name="Schneider B."/>
            <person name="Sodergren E."/>
            <person name="Tautz D."/>
            <person name="Vattahil S."/>
            <person name="Villasana D."/>
            <person name="White C.S."/>
            <person name="Wright R."/>
            <person name="Park Y."/>
            <person name="Beeman R.W."/>
            <person name="Lord J."/>
            <person name="Oppert B."/>
            <person name="Lorenzen M."/>
            <person name="Brown S."/>
            <person name="Wang L."/>
            <person name="Savard J."/>
            <person name="Tautz D."/>
            <person name="Richards S."/>
            <person name="Weinstock G."/>
            <person name="Gibbs R.A."/>
            <person name="Liu Y."/>
            <person name="Worley K."/>
            <person name="Weinstock G."/>
            <person name="Elsik C.G."/>
            <person name="Reese J.T."/>
            <person name="Elhaik E."/>
            <person name="Landan G."/>
            <person name="Graur D."/>
            <person name="Arensburger P."/>
            <person name="Atkinson P."/>
            <person name="Beeman R.W."/>
            <person name="Beidler J."/>
            <person name="Brown S.J."/>
            <person name="Demuth J.P."/>
            <person name="Drury D.W."/>
            <person name="Du Y.Z."/>
            <person name="Fujiwara H."/>
            <person name="Lorenzen M."/>
            <person name="Maselli V."/>
            <person name="Osanai M."/>
            <person name="Park Y."/>
            <person name="Robertson H.M."/>
            <person name="Tu Z."/>
            <person name="Wang J.J."/>
            <person name="Wang S."/>
            <person name="Richards S."/>
            <person name="Song H."/>
            <person name="Zhang L."/>
            <person name="Sodergren E."/>
            <person name="Werner D."/>
            <person name="Stanke M."/>
            <person name="Morgenstern B."/>
            <person name="Solovyev V."/>
            <person name="Kosarev P."/>
            <person name="Brown G."/>
            <person name="Chen H.C."/>
            <person name="Ermolaeva O."/>
            <person name="Hlavina W."/>
            <person name="Kapustin Y."/>
            <person name="Kiryutin B."/>
            <person name="Kitts P."/>
            <person name="Maglott D."/>
            <person name="Pruitt K."/>
            <person name="Sapojnikov V."/>
            <person name="Souvorov A."/>
            <person name="Mackey A.J."/>
            <person name="Waterhouse R.M."/>
            <person name="Wyder S."/>
            <person name="Zdobnov E.M."/>
            <person name="Zdobnov E.M."/>
            <person name="Wyder S."/>
            <person name="Kriventseva E.V."/>
            <person name="Kadowaki T."/>
            <person name="Bork P."/>
            <person name="Aranda M."/>
            <person name="Bao R."/>
            <person name="Beermann A."/>
            <person name="Berns N."/>
            <person name="Bolognesi R."/>
            <person name="Bonneton F."/>
            <person name="Bopp D."/>
            <person name="Brown S.J."/>
            <person name="Bucher G."/>
            <person name="Butts T."/>
            <person name="Chaumot A."/>
            <person name="Denell R.E."/>
            <person name="Ferrier D.E."/>
            <person name="Friedrich M."/>
            <person name="Gordon C.M."/>
            <person name="Jindra M."/>
            <person name="Klingler M."/>
            <person name="Lan Q."/>
            <person name="Lattorff H.M."/>
            <person name="Laudet V."/>
            <person name="von Levetsow C."/>
            <person name="Liu Z."/>
            <person name="Lutz R."/>
            <person name="Lynch J.A."/>
            <person name="da Fonseca R.N."/>
            <person name="Posnien N."/>
            <person name="Reuter R."/>
            <person name="Roth S."/>
            <person name="Savard J."/>
            <person name="Schinko J.B."/>
            <person name="Schmitt C."/>
            <person name="Schoppmeier M."/>
            <person name="Schroder R."/>
            <person name="Shippy T.D."/>
            <person name="Simonnet F."/>
            <person name="Marques-Souza H."/>
            <person name="Tautz D."/>
            <person name="Tomoyasu Y."/>
            <person name="Trauner J."/>
            <person name="Van der Zee M."/>
            <person name="Vervoort M."/>
            <person name="Wittkopp N."/>
            <person name="Wimmer E.A."/>
            <person name="Yang X."/>
            <person name="Jones A.K."/>
            <person name="Sattelle D.B."/>
            <person name="Ebert P.R."/>
            <person name="Nelson D."/>
            <person name="Scott J.G."/>
            <person name="Beeman R.W."/>
            <person name="Muthukrishnan S."/>
            <person name="Kramer K.J."/>
            <person name="Arakane Y."/>
            <person name="Beeman R.W."/>
            <person name="Zhu Q."/>
            <person name="Hogenkamp D."/>
            <person name="Dixit R."/>
            <person name="Oppert B."/>
            <person name="Jiang H."/>
            <person name="Zou Z."/>
            <person name="Marshall J."/>
            <person name="Elpidina E."/>
            <person name="Vinokurov K."/>
            <person name="Oppert C."/>
            <person name="Zou Z."/>
            <person name="Evans J."/>
            <person name="Lu Z."/>
            <person name="Zhao P."/>
            <person name="Sumathipala N."/>
            <person name="Altincicek B."/>
            <person name="Vilcinskas A."/>
            <person name="Williams M."/>
            <person name="Hultmark D."/>
            <person name="Hetru C."/>
            <person name="Jiang H."/>
            <person name="Grimmelikhuijzen C.J."/>
            <person name="Hauser F."/>
            <person name="Cazzamali G."/>
            <person name="Williamson M."/>
            <person name="Park Y."/>
            <person name="Li B."/>
            <person name="Tanaka Y."/>
            <person name="Predel R."/>
            <person name="Neupert S."/>
            <person name="Schachtner J."/>
            <person name="Verleyen P."/>
            <person name="Raible F."/>
            <person name="Bork P."/>
            <person name="Friedrich M."/>
            <person name="Walden K.K."/>
            <person name="Robertson H.M."/>
            <person name="Angeli S."/>
            <person name="Foret S."/>
            <person name="Bucher G."/>
            <person name="Schuetz S."/>
            <person name="Maleszka R."/>
            <person name="Wimmer E.A."/>
            <person name="Beeman R.W."/>
            <person name="Lorenzen M."/>
            <person name="Tomoyasu Y."/>
            <person name="Miller S.C."/>
            <person name="Grossmann D."/>
            <person name="Bucher G."/>
        </authorList>
    </citation>
    <scope>NUCLEOTIDE SEQUENCE [LARGE SCALE GENOMIC DNA]</scope>
    <source>
        <strain evidence="1 2">Georgia GA2</strain>
    </source>
</reference>
<sequence>MKQRDLNPDRRFTSRSGETRRKNRLVLAMFGRRHAHAGFLSDRFLNLRVPWWSWWVLITISVTHDIVNYFTTRSDILNNNCGKLAFNDVKNNRRIKKLVTLSVMSSQRIYPSRARTVERLIKRKRLSDDGKKTLLINVTISLVTFTLIRDFIDHPVQTRFIVEDDCRDHVTTLATN</sequence>
<keyword evidence="2" id="KW-1185">Reference proteome</keyword>
<evidence type="ECO:0000313" key="2">
    <source>
        <dbReference type="Proteomes" id="UP000007266"/>
    </source>
</evidence>
<dbReference type="InParanoid" id="D6WMI5"/>
<protein>
    <submittedName>
        <fullName evidence="1">Uncharacterized protein</fullName>
    </submittedName>
</protein>
<dbReference type="AlphaFoldDB" id="D6WMI5"/>
<organism evidence="1 2">
    <name type="scientific">Tribolium castaneum</name>
    <name type="common">Red flour beetle</name>
    <dbReference type="NCBI Taxonomy" id="7070"/>
    <lineage>
        <taxon>Eukaryota</taxon>
        <taxon>Metazoa</taxon>
        <taxon>Ecdysozoa</taxon>
        <taxon>Arthropoda</taxon>
        <taxon>Hexapoda</taxon>
        <taxon>Insecta</taxon>
        <taxon>Pterygota</taxon>
        <taxon>Neoptera</taxon>
        <taxon>Endopterygota</taxon>
        <taxon>Coleoptera</taxon>
        <taxon>Polyphaga</taxon>
        <taxon>Cucujiformia</taxon>
        <taxon>Tenebrionidae</taxon>
        <taxon>Tenebrionidae incertae sedis</taxon>
        <taxon>Tribolium</taxon>
    </lineage>
</organism>
<proteinExistence type="predicted"/>
<gene>
    <name evidence="1" type="primary">GLEAN_14565</name>
    <name evidence="1" type="ORF">TcasGA2_TC014565</name>
</gene>
<name>D6WMI5_TRICA</name>
<dbReference type="Proteomes" id="UP000007266">
    <property type="component" value="Linkage group 5"/>
</dbReference>
<evidence type="ECO:0000313" key="1">
    <source>
        <dbReference type="EMBL" id="EFA04275.1"/>
    </source>
</evidence>
<accession>D6WMI5</accession>
<reference evidence="1 2" key="2">
    <citation type="journal article" date="2010" name="Nucleic Acids Res.">
        <title>BeetleBase in 2010: revisions to provide comprehensive genomic information for Tribolium castaneum.</title>
        <authorList>
            <person name="Kim H.S."/>
            <person name="Murphy T."/>
            <person name="Xia J."/>
            <person name="Caragea D."/>
            <person name="Park Y."/>
            <person name="Beeman R.W."/>
            <person name="Lorenzen M.D."/>
            <person name="Butcher S."/>
            <person name="Manak J.R."/>
            <person name="Brown S.J."/>
        </authorList>
    </citation>
    <scope>GENOME REANNOTATION</scope>
    <source>
        <strain evidence="1 2">Georgia GA2</strain>
    </source>
</reference>